<organism evidence="1">
    <name type="scientific">Octopus bimaculoides</name>
    <name type="common">California two-spotted octopus</name>
    <dbReference type="NCBI Taxonomy" id="37653"/>
    <lineage>
        <taxon>Eukaryota</taxon>
        <taxon>Metazoa</taxon>
        <taxon>Spiralia</taxon>
        <taxon>Lophotrochozoa</taxon>
        <taxon>Mollusca</taxon>
        <taxon>Cephalopoda</taxon>
        <taxon>Coleoidea</taxon>
        <taxon>Octopodiformes</taxon>
        <taxon>Octopoda</taxon>
        <taxon>Incirrata</taxon>
        <taxon>Octopodidae</taxon>
        <taxon>Octopus</taxon>
    </lineage>
</organism>
<evidence type="ECO:0000313" key="1">
    <source>
        <dbReference type="EMBL" id="KOF96890.1"/>
    </source>
</evidence>
<name>A0A0L8I784_OCTBM</name>
<proteinExistence type="predicted"/>
<sequence>MKRRKKRDMRIVAKGYVKKMPKQIAAPMDFTGFQRLRGLMSLTRSTRTIESLRTKETHVQACTDFKMFDILLRKD</sequence>
<reference evidence="1" key="1">
    <citation type="submission" date="2015-07" db="EMBL/GenBank/DDBJ databases">
        <title>MeaNS - Measles Nucleotide Surveillance Program.</title>
        <authorList>
            <person name="Tran T."/>
            <person name="Druce J."/>
        </authorList>
    </citation>
    <scope>NUCLEOTIDE SEQUENCE</scope>
    <source>
        <strain evidence="1">UCB-OBI-ISO-001</strain>
        <tissue evidence="1">Gonad</tissue>
    </source>
</reference>
<protein>
    <submittedName>
        <fullName evidence="1">Uncharacterized protein</fullName>
    </submittedName>
</protein>
<accession>A0A0L8I784</accession>
<dbReference type="EMBL" id="KQ416464">
    <property type="protein sequence ID" value="KOF96889.1"/>
    <property type="molecule type" value="Genomic_DNA"/>
</dbReference>
<dbReference type="AlphaFoldDB" id="A0A0L8I784"/>
<dbReference type="EMBL" id="KQ416464">
    <property type="protein sequence ID" value="KOF96890.1"/>
    <property type="molecule type" value="Genomic_DNA"/>
</dbReference>
<gene>
    <name evidence="1" type="ORF">OCBIM_22033020mg</name>
</gene>